<reference evidence="9" key="2">
    <citation type="submission" date="2017-10" db="EMBL/GenBank/DDBJ databases">
        <title>Ladona fulva Genome sequencing and assembly.</title>
        <authorList>
            <person name="Murali S."/>
            <person name="Richards S."/>
            <person name="Bandaranaike D."/>
            <person name="Bellair M."/>
            <person name="Blankenburg K."/>
            <person name="Chao H."/>
            <person name="Dinh H."/>
            <person name="Doddapaneni H."/>
            <person name="Dugan-Rocha S."/>
            <person name="Elkadiri S."/>
            <person name="Gnanaolivu R."/>
            <person name="Hernandez B."/>
            <person name="Skinner E."/>
            <person name="Javaid M."/>
            <person name="Lee S."/>
            <person name="Li M."/>
            <person name="Ming W."/>
            <person name="Munidasa M."/>
            <person name="Muniz J."/>
            <person name="Nguyen L."/>
            <person name="Hughes D."/>
            <person name="Osuji N."/>
            <person name="Pu L.-L."/>
            <person name="Puazo M."/>
            <person name="Qu C."/>
            <person name="Quiroz J."/>
            <person name="Raj R."/>
            <person name="Weissenberger G."/>
            <person name="Xin Y."/>
            <person name="Zou X."/>
            <person name="Han Y."/>
            <person name="Worley K."/>
            <person name="Muzny D."/>
            <person name="Gibbs R."/>
        </authorList>
    </citation>
    <scope>NUCLEOTIDE SEQUENCE</scope>
    <source>
        <strain evidence="9">Sampled in the wild</strain>
    </source>
</reference>
<dbReference type="AlphaFoldDB" id="A0A8K0NU23"/>
<evidence type="ECO:0000256" key="4">
    <source>
        <dbReference type="ARBA" id="ARBA00022728"/>
    </source>
</evidence>
<dbReference type="GO" id="GO:0005681">
    <property type="term" value="C:spliceosomal complex"/>
    <property type="evidence" value="ECO:0007669"/>
    <property type="project" value="UniProtKB-KW"/>
</dbReference>
<proteinExistence type="inferred from homology"/>
<evidence type="ECO:0000313" key="9">
    <source>
        <dbReference type="EMBL" id="KAG8221916.1"/>
    </source>
</evidence>
<dbReference type="OrthoDB" id="190958at2759"/>
<gene>
    <name evidence="9" type="ORF">J437_LFUL002475</name>
</gene>
<feature type="region of interest" description="Disordered" evidence="8">
    <location>
        <begin position="181"/>
        <end position="421"/>
    </location>
</feature>
<keyword evidence="3 7" id="KW-0507">mRNA processing</keyword>
<protein>
    <recommendedName>
        <fullName evidence="7">Pre-mRNA-splicing factor 38</fullName>
    </recommendedName>
</protein>
<evidence type="ECO:0000256" key="3">
    <source>
        <dbReference type="ARBA" id="ARBA00022664"/>
    </source>
</evidence>
<evidence type="ECO:0000256" key="8">
    <source>
        <dbReference type="SAM" id="MobiDB-lite"/>
    </source>
</evidence>
<keyword evidence="10" id="KW-1185">Reference proteome</keyword>
<feature type="compositionally biased region" description="Basic and acidic residues" evidence="8">
    <location>
        <begin position="349"/>
        <end position="381"/>
    </location>
</feature>
<accession>A0A8K0NU23</accession>
<keyword evidence="4 7" id="KW-0747">Spliceosome</keyword>
<dbReference type="Proteomes" id="UP000792457">
    <property type="component" value="Unassembled WGS sequence"/>
</dbReference>
<feature type="compositionally biased region" description="Basic and acidic residues" evidence="8">
    <location>
        <begin position="310"/>
        <end position="324"/>
    </location>
</feature>
<comment type="similarity">
    <text evidence="2 7">Belongs to the PRP38 family.</text>
</comment>
<evidence type="ECO:0000313" key="10">
    <source>
        <dbReference type="Proteomes" id="UP000792457"/>
    </source>
</evidence>
<feature type="compositionally biased region" description="Basic residues" evidence="8">
    <location>
        <begin position="254"/>
        <end position="264"/>
    </location>
</feature>
<keyword evidence="5 7" id="KW-0508">mRNA splicing</keyword>
<feature type="compositionally biased region" description="Acidic residues" evidence="8">
    <location>
        <begin position="184"/>
        <end position="200"/>
    </location>
</feature>
<dbReference type="InterPro" id="IPR005037">
    <property type="entry name" value="PRP38"/>
</dbReference>
<evidence type="ECO:0000256" key="7">
    <source>
        <dbReference type="RuleBase" id="RU367025"/>
    </source>
</evidence>
<sequence>MANRTVKDAKSIRGTNPQYLVEKIIRSRIYDSRYWKEECFALTAELMVDKAMELRYVGGVYGGNIKPSPFLCLILKMLQIQPEKDIIVEFIKNEEFKYVRVLGAFYMRLVGTSLDCYKYLEPLLNDYRKLRRQNRLGQFELVHVDEFIDELLRQDRICDVILPRLQKRHVLEENNEIEPRVSALDDDLDEGMESEEEGDLDGAPGDTTKKDSGNAPNGTLGSNFGSGGNSAPLKSRDSSSNQKGGDSSGLSSGNHRHHHHHHHSSTTSSSQRQTAKDKGRKQSPAPPNRPRRSRSRERDLKERDKRHRSRERERPSDKRDRKWESNPSWERRHHRSRSKSPAGGRGHRHRDDDHGRNQHGARDNRSGKDWNSARRDSDRHGGSGNRHRSDRNSRTGRRSDSNEVVEANALRAKLGLPPLRH</sequence>
<dbReference type="GO" id="GO:0000398">
    <property type="term" value="P:mRNA splicing, via spliceosome"/>
    <property type="evidence" value="ECO:0007669"/>
    <property type="project" value="UniProtKB-UniRule"/>
</dbReference>
<evidence type="ECO:0000256" key="5">
    <source>
        <dbReference type="ARBA" id="ARBA00023187"/>
    </source>
</evidence>
<evidence type="ECO:0000256" key="6">
    <source>
        <dbReference type="ARBA" id="ARBA00023242"/>
    </source>
</evidence>
<dbReference type="Pfam" id="PF03371">
    <property type="entry name" value="PRP38"/>
    <property type="match status" value="1"/>
</dbReference>
<organism evidence="9 10">
    <name type="scientific">Ladona fulva</name>
    <name type="common">Scarce chaser dragonfly</name>
    <name type="synonym">Libellula fulva</name>
    <dbReference type="NCBI Taxonomy" id="123851"/>
    <lineage>
        <taxon>Eukaryota</taxon>
        <taxon>Metazoa</taxon>
        <taxon>Ecdysozoa</taxon>
        <taxon>Arthropoda</taxon>
        <taxon>Hexapoda</taxon>
        <taxon>Insecta</taxon>
        <taxon>Pterygota</taxon>
        <taxon>Palaeoptera</taxon>
        <taxon>Odonata</taxon>
        <taxon>Epiprocta</taxon>
        <taxon>Anisoptera</taxon>
        <taxon>Libelluloidea</taxon>
        <taxon>Libellulidae</taxon>
        <taxon>Ladona</taxon>
    </lineage>
</organism>
<comment type="subcellular location">
    <subcellularLocation>
        <location evidence="1 7">Nucleus</location>
    </subcellularLocation>
</comment>
<comment type="caution">
    <text evidence="9">The sequence shown here is derived from an EMBL/GenBank/DDBJ whole genome shotgun (WGS) entry which is preliminary data.</text>
</comment>
<feature type="compositionally biased region" description="Polar residues" evidence="8">
    <location>
        <begin position="214"/>
        <end position="223"/>
    </location>
</feature>
<evidence type="ECO:0000256" key="1">
    <source>
        <dbReference type="ARBA" id="ARBA00004123"/>
    </source>
</evidence>
<evidence type="ECO:0000256" key="2">
    <source>
        <dbReference type="ARBA" id="ARBA00006164"/>
    </source>
</evidence>
<dbReference type="EMBL" id="KZ308117">
    <property type="protein sequence ID" value="KAG8221916.1"/>
    <property type="molecule type" value="Genomic_DNA"/>
</dbReference>
<dbReference type="PANTHER" id="PTHR23142">
    <property type="entry name" value="PRE-MRNA-SPLICING FACTOR 38A-RELATED"/>
    <property type="match status" value="1"/>
</dbReference>
<comment type="function">
    <text evidence="7">Required for pre-mRNA splicing.</text>
</comment>
<keyword evidence="6 7" id="KW-0539">Nucleus</keyword>
<reference evidence="9" key="1">
    <citation type="submission" date="2013-04" db="EMBL/GenBank/DDBJ databases">
        <authorList>
            <person name="Qu J."/>
            <person name="Murali S.C."/>
            <person name="Bandaranaike D."/>
            <person name="Bellair M."/>
            <person name="Blankenburg K."/>
            <person name="Chao H."/>
            <person name="Dinh H."/>
            <person name="Doddapaneni H."/>
            <person name="Downs B."/>
            <person name="Dugan-Rocha S."/>
            <person name="Elkadiri S."/>
            <person name="Gnanaolivu R.D."/>
            <person name="Hernandez B."/>
            <person name="Javaid M."/>
            <person name="Jayaseelan J.C."/>
            <person name="Lee S."/>
            <person name="Li M."/>
            <person name="Ming W."/>
            <person name="Munidasa M."/>
            <person name="Muniz J."/>
            <person name="Nguyen L."/>
            <person name="Ongeri F."/>
            <person name="Osuji N."/>
            <person name="Pu L.-L."/>
            <person name="Puazo M."/>
            <person name="Qu C."/>
            <person name="Quiroz J."/>
            <person name="Raj R."/>
            <person name="Weissenberger G."/>
            <person name="Xin Y."/>
            <person name="Zou X."/>
            <person name="Han Y."/>
            <person name="Richards S."/>
            <person name="Worley K."/>
            <person name="Muzny D."/>
            <person name="Gibbs R."/>
        </authorList>
    </citation>
    <scope>NUCLEOTIDE SEQUENCE</scope>
    <source>
        <strain evidence="9">Sampled in the wild</strain>
    </source>
</reference>
<name>A0A8K0NU23_LADFU</name>
<feature type="compositionally biased region" description="Basic and acidic residues" evidence="8">
    <location>
        <begin position="390"/>
        <end position="401"/>
    </location>
</feature>